<feature type="chain" id="PRO_5045278844" description="Fibronectin-binding protein" evidence="2">
    <location>
        <begin position="28"/>
        <end position="92"/>
    </location>
</feature>
<comment type="caution">
    <text evidence="3">The sequence shown here is derived from an EMBL/GenBank/DDBJ whole genome shotgun (WGS) entry which is preliminary data.</text>
</comment>
<keyword evidence="4" id="KW-1185">Reference proteome</keyword>
<dbReference type="EMBL" id="BPRH01001700">
    <property type="protein sequence ID" value="GJF14378.1"/>
    <property type="molecule type" value="Genomic_DNA"/>
</dbReference>
<evidence type="ECO:0008006" key="5">
    <source>
        <dbReference type="Google" id="ProtNLM"/>
    </source>
</evidence>
<accession>A0ABQ4VFY0</accession>
<sequence>MITMKKAVVLALGASALTLGVAAPASAQPGGNPCELALSFVCQFVPIAPDIEHDIDLTQTSGTIAGQPVPQMPSPPDTDYGPPAPICANGCI</sequence>
<organism evidence="3 4">
    <name type="scientific">Mycolicibacterium cyprinidarum</name>
    <dbReference type="NCBI Taxonomy" id="2860311"/>
    <lineage>
        <taxon>Bacteria</taxon>
        <taxon>Bacillati</taxon>
        <taxon>Actinomycetota</taxon>
        <taxon>Actinomycetes</taxon>
        <taxon>Mycobacteriales</taxon>
        <taxon>Mycobacteriaceae</taxon>
        <taxon>Mycolicibacterium</taxon>
    </lineage>
</organism>
<evidence type="ECO:0000313" key="3">
    <source>
        <dbReference type="EMBL" id="GJF14378.1"/>
    </source>
</evidence>
<name>A0ABQ4VFY0_9MYCO</name>
<keyword evidence="2" id="KW-0732">Signal</keyword>
<evidence type="ECO:0000313" key="4">
    <source>
        <dbReference type="Proteomes" id="UP001060504"/>
    </source>
</evidence>
<protein>
    <recommendedName>
        <fullName evidence="5">Fibronectin-binding protein</fullName>
    </recommendedName>
</protein>
<gene>
    <name evidence="3" type="ORF">NGTWS1702_16160</name>
</gene>
<proteinExistence type="predicted"/>
<feature type="region of interest" description="Disordered" evidence="1">
    <location>
        <begin position="61"/>
        <end position="82"/>
    </location>
</feature>
<dbReference type="Proteomes" id="UP001060504">
    <property type="component" value="Unassembled WGS sequence"/>
</dbReference>
<evidence type="ECO:0000256" key="2">
    <source>
        <dbReference type="SAM" id="SignalP"/>
    </source>
</evidence>
<evidence type="ECO:0000256" key="1">
    <source>
        <dbReference type="SAM" id="MobiDB-lite"/>
    </source>
</evidence>
<reference evidence="3 4" key="1">
    <citation type="submission" date="2021-08" db="EMBL/GenBank/DDBJ databases">
        <title>Draft genome sequence of Mycolicibacterium sp. NGTWS1702 strain.</title>
        <authorList>
            <person name="Matsumoto M."/>
            <person name="Tang B.C.C."/>
            <person name="Machida Y."/>
            <person name="Matoyama H."/>
            <person name="Kishihara T."/>
            <person name="Sato S."/>
            <person name="Kondo I."/>
            <person name="Sano M."/>
            <person name="Kato G."/>
        </authorList>
    </citation>
    <scope>NUCLEOTIDE SEQUENCE [LARGE SCALE GENOMIC DNA]</scope>
    <source>
        <strain evidence="3 4">NGTWSNA01</strain>
    </source>
</reference>
<feature type="signal peptide" evidence="2">
    <location>
        <begin position="1"/>
        <end position="27"/>
    </location>
</feature>